<proteinExistence type="predicted"/>
<evidence type="ECO:0000256" key="5">
    <source>
        <dbReference type="ARBA" id="ARBA00023136"/>
    </source>
</evidence>
<comment type="caution">
    <text evidence="7">The sequence shown here is derived from an EMBL/GenBank/DDBJ whole genome shotgun (WGS) entry which is preliminary data.</text>
</comment>
<feature type="transmembrane region" description="Helical" evidence="6">
    <location>
        <begin position="376"/>
        <end position="396"/>
    </location>
</feature>
<dbReference type="EMBL" id="JACIEP010000013">
    <property type="protein sequence ID" value="MBB4037362.1"/>
    <property type="molecule type" value="Genomic_DNA"/>
</dbReference>
<dbReference type="InterPro" id="IPR002528">
    <property type="entry name" value="MATE_fam"/>
</dbReference>
<feature type="transmembrane region" description="Helical" evidence="6">
    <location>
        <begin position="89"/>
        <end position="115"/>
    </location>
</feature>
<feature type="transmembrane region" description="Helical" evidence="6">
    <location>
        <begin position="41"/>
        <end position="61"/>
    </location>
</feature>
<feature type="transmembrane region" description="Helical" evidence="6">
    <location>
        <begin position="435"/>
        <end position="458"/>
    </location>
</feature>
<dbReference type="RefSeq" id="WP_183308205.1">
    <property type="nucleotide sequence ID" value="NZ_JACIEP010000013.1"/>
</dbReference>
<feature type="transmembrane region" description="Helical" evidence="6">
    <location>
        <begin position="186"/>
        <end position="208"/>
    </location>
</feature>
<feature type="transmembrane region" description="Helical" evidence="6">
    <location>
        <begin position="402"/>
        <end position="423"/>
    </location>
</feature>
<dbReference type="PANTHER" id="PTHR30250">
    <property type="entry name" value="PST FAMILY PREDICTED COLANIC ACID TRANSPORTER"/>
    <property type="match status" value="1"/>
</dbReference>
<evidence type="ECO:0000313" key="7">
    <source>
        <dbReference type="EMBL" id="MBB4037362.1"/>
    </source>
</evidence>
<keyword evidence="3 6" id="KW-0812">Transmembrane</keyword>
<dbReference type="Proteomes" id="UP000555103">
    <property type="component" value="Unassembled WGS sequence"/>
</dbReference>
<evidence type="ECO:0000256" key="3">
    <source>
        <dbReference type="ARBA" id="ARBA00022692"/>
    </source>
</evidence>
<reference evidence="7 8" key="1">
    <citation type="submission" date="2020-08" db="EMBL/GenBank/DDBJ databases">
        <title>Genomic Encyclopedia of Type Strains, Phase IV (KMG-IV): sequencing the most valuable type-strain genomes for metagenomic binning, comparative biology and taxonomic classification.</title>
        <authorList>
            <person name="Goeker M."/>
        </authorList>
    </citation>
    <scope>NUCLEOTIDE SEQUENCE [LARGE SCALE GENOMIC DNA]</scope>
    <source>
        <strain evidence="7 8">DSM 104969</strain>
    </source>
</reference>
<evidence type="ECO:0000256" key="4">
    <source>
        <dbReference type="ARBA" id="ARBA00022989"/>
    </source>
</evidence>
<comment type="subcellular location">
    <subcellularLocation>
        <location evidence="1">Cell membrane</location>
        <topology evidence="1">Multi-pass membrane protein</topology>
    </subcellularLocation>
</comment>
<feature type="transmembrane region" description="Helical" evidence="6">
    <location>
        <begin position="464"/>
        <end position="488"/>
    </location>
</feature>
<sequence length="508" mass="57265">MNAANKVALNTGILYAKMLITIGISLYSTRLVLNYLGESDFGVFNLIAGVIAMLAFLNAAMTTSTQRYLSFHQGTGDFEMQKKVFANSWILHILIGIIVVIALEGIAPFLFNGFLNISPDRISAAKAVYQFMTASVFFTIIAVPFTASLNAHENMLWISIVLIIESIFKLLIAISLAYFIQTERLIYYGFFTAIIAFVSFLLYGIYCLKKYKECIVTNYQIDKSLMKEIGSFAGWSLGGALTYNVRTQGIAVIFNIFFNTIINSAFGIAQQIFAQASFLSQALLRAFNPQIVASEGMGNRQRMLRLSMKACKFSFLLVTIIAVPCIFEMPAILRFWLENVPDYTVSFCSLILVALLFNQLTVGLQPAVQAVGKVKYYQIIISSIYLFNLPIAYVLLKAKFPINSVMICFALIEFLATIFRIVYIKKIANMSVRVFFNNVIWRITIPFFVIILVCWIITNNFSFEYRFIFTAIISAAIFIISIFLIGLCKDEKKMINGMLQNVICKIKK</sequence>
<dbReference type="GO" id="GO:0042910">
    <property type="term" value="F:xenobiotic transmembrane transporter activity"/>
    <property type="evidence" value="ECO:0007669"/>
    <property type="project" value="InterPro"/>
</dbReference>
<accession>A0A840CY64</accession>
<feature type="transmembrane region" description="Helical" evidence="6">
    <location>
        <begin position="156"/>
        <end position="180"/>
    </location>
</feature>
<protein>
    <submittedName>
        <fullName evidence="7">O-antigen/teichoic acid export membrane protein</fullName>
    </submittedName>
</protein>
<feature type="transmembrane region" description="Helical" evidence="6">
    <location>
        <begin position="7"/>
        <end position="29"/>
    </location>
</feature>
<dbReference type="InterPro" id="IPR050833">
    <property type="entry name" value="Poly_Biosynth_Transport"/>
</dbReference>
<evidence type="ECO:0000256" key="2">
    <source>
        <dbReference type="ARBA" id="ARBA00022475"/>
    </source>
</evidence>
<gene>
    <name evidence="7" type="ORF">GGR21_003279</name>
</gene>
<keyword evidence="4 6" id="KW-1133">Transmembrane helix</keyword>
<evidence type="ECO:0000313" key="8">
    <source>
        <dbReference type="Proteomes" id="UP000555103"/>
    </source>
</evidence>
<keyword evidence="5 6" id="KW-0472">Membrane</keyword>
<feature type="transmembrane region" description="Helical" evidence="6">
    <location>
        <begin position="127"/>
        <end position="149"/>
    </location>
</feature>
<dbReference type="GO" id="GO:0005886">
    <property type="term" value="C:plasma membrane"/>
    <property type="evidence" value="ECO:0007669"/>
    <property type="project" value="UniProtKB-SubCell"/>
</dbReference>
<dbReference type="AlphaFoldDB" id="A0A840CY64"/>
<keyword evidence="2" id="KW-1003">Cell membrane</keyword>
<evidence type="ECO:0000256" key="6">
    <source>
        <dbReference type="SAM" id="Phobius"/>
    </source>
</evidence>
<evidence type="ECO:0000256" key="1">
    <source>
        <dbReference type="ARBA" id="ARBA00004651"/>
    </source>
</evidence>
<dbReference type="Pfam" id="PF01554">
    <property type="entry name" value="MatE"/>
    <property type="match status" value="1"/>
</dbReference>
<feature type="transmembrane region" description="Helical" evidence="6">
    <location>
        <begin position="343"/>
        <end position="364"/>
    </location>
</feature>
<keyword evidence="8" id="KW-1185">Reference proteome</keyword>
<dbReference type="GO" id="GO:0015297">
    <property type="term" value="F:antiporter activity"/>
    <property type="evidence" value="ECO:0007669"/>
    <property type="project" value="InterPro"/>
</dbReference>
<dbReference type="PANTHER" id="PTHR30250:SF26">
    <property type="entry name" value="PSMA PROTEIN"/>
    <property type="match status" value="1"/>
</dbReference>
<organism evidence="7 8">
    <name type="scientific">Dysgonomonas hofstadii</name>
    <dbReference type="NCBI Taxonomy" id="637886"/>
    <lineage>
        <taxon>Bacteria</taxon>
        <taxon>Pseudomonadati</taxon>
        <taxon>Bacteroidota</taxon>
        <taxon>Bacteroidia</taxon>
        <taxon>Bacteroidales</taxon>
        <taxon>Dysgonomonadaceae</taxon>
        <taxon>Dysgonomonas</taxon>
    </lineage>
</organism>
<feature type="transmembrane region" description="Helical" evidence="6">
    <location>
        <begin position="313"/>
        <end position="337"/>
    </location>
</feature>
<name>A0A840CY64_9BACT</name>